<dbReference type="Proteomes" id="UP000028725">
    <property type="component" value="Unassembled WGS sequence"/>
</dbReference>
<gene>
    <name evidence="1" type="ORF">DB31_7251</name>
</gene>
<dbReference type="AlphaFoldDB" id="A0A085WK01"/>
<name>A0A085WK01_9BACT</name>
<evidence type="ECO:0008006" key="3">
    <source>
        <dbReference type="Google" id="ProtNLM"/>
    </source>
</evidence>
<accession>A0A085WK01</accession>
<sequence>MEEKGTLLGLISEARILEAWEVDPLLRVSEVMEECGPPVDWGRQAYGH</sequence>
<evidence type="ECO:0000313" key="2">
    <source>
        <dbReference type="Proteomes" id="UP000028725"/>
    </source>
</evidence>
<reference evidence="1 2" key="1">
    <citation type="submission" date="2014-04" db="EMBL/GenBank/DDBJ databases">
        <title>Genome assembly of Hyalangium minutum DSM 14724.</title>
        <authorList>
            <person name="Sharma G."/>
            <person name="Subramanian S."/>
        </authorList>
    </citation>
    <scope>NUCLEOTIDE SEQUENCE [LARGE SCALE GENOMIC DNA]</scope>
    <source>
        <strain evidence="1 2">DSM 14724</strain>
    </source>
</reference>
<evidence type="ECO:0000313" key="1">
    <source>
        <dbReference type="EMBL" id="KFE68014.1"/>
    </source>
</evidence>
<keyword evidence="2" id="KW-1185">Reference proteome</keyword>
<proteinExistence type="predicted"/>
<organism evidence="1 2">
    <name type="scientific">Hyalangium minutum</name>
    <dbReference type="NCBI Taxonomy" id="394096"/>
    <lineage>
        <taxon>Bacteria</taxon>
        <taxon>Pseudomonadati</taxon>
        <taxon>Myxococcota</taxon>
        <taxon>Myxococcia</taxon>
        <taxon>Myxococcales</taxon>
        <taxon>Cystobacterineae</taxon>
        <taxon>Archangiaceae</taxon>
        <taxon>Hyalangium</taxon>
    </lineage>
</organism>
<dbReference type="STRING" id="394096.DB31_7251"/>
<dbReference type="EMBL" id="JMCB01000006">
    <property type="protein sequence ID" value="KFE68014.1"/>
    <property type="molecule type" value="Genomic_DNA"/>
</dbReference>
<protein>
    <recommendedName>
        <fullName evidence="3">CBS domain-containing protein</fullName>
    </recommendedName>
</protein>
<comment type="caution">
    <text evidence="1">The sequence shown here is derived from an EMBL/GenBank/DDBJ whole genome shotgun (WGS) entry which is preliminary data.</text>
</comment>